<proteinExistence type="predicted"/>
<dbReference type="EMBL" id="UINC01004201">
    <property type="protein sequence ID" value="SVA12558.1"/>
    <property type="molecule type" value="Genomic_DNA"/>
</dbReference>
<feature type="region of interest" description="Disordered" evidence="5">
    <location>
        <begin position="435"/>
        <end position="457"/>
    </location>
</feature>
<dbReference type="InterPro" id="IPR014784">
    <property type="entry name" value="Cu2_ascorb_mOase-like_C"/>
</dbReference>
<accession>A0A381TAF9</accession>
<organism evidence="7">
    <name type="scientific">marine metagenome</name>
    <dbReference type="NCBI Taxonomy" id="408172"/>
    <lineage>
        <taxon>unclassified sequences</taxon>
        <taxon>metagenomes</taxon>
        <taxon>ecological metagenomes</taxon>
    </lineage>
</organism>
<dbReference type="GO" id="GO:0046872">
    <property type="term" value="F:metal ion binding"/>
    <property type="evidence" value="ECO:0007669"/>
    <property type="project" value="UniProtKB-KW"/>
</dbReference>
<reference evidence="7" key="1">
    <citation type="submission" date="2018-05" db="EMBL/GenBank/DDBJ databases">
        <authorList>
            <person name="Lanie J.A."/>
            <person name="Ng W.-L."/>
            <person name="Kazmierczak K.M."/>
            <person name="Andrzejewski T.M."/>
            <person name="Davidsen T.M."/>
            <person name="Wayne K.J."/>
            <person name="Tettelin H."/>
            <person name="Glass J.I."/>
            <person name="Rusch D."/>
            <person name="Podicherti R."/>
            <person name="Tsui H.-C.T."/>
            <person name="Winkler M.E."/>
        </authorList>
    </citation>
    <scope>NUCLEOTIDE SEQUENCE</scope>
</reference>
<dbReference type="GO" id="GO:0009055">
    <property type="term" value="F:electron transfer activity"/>
    <property type="evidence" value="ECO:0007669"/>
    <property type="project" value="InterPro"/>
</dbReference>
<evidence type="ECO:0000256" key="4">
    <source>
        <dbReference type="ARBA" id="ARBA00023157"/>
    </source>
</evidence>
<keyword evidence="1" id="KW-0349">Heme</keyword>
<dbReference type="SUPFAM" id="SSF49742">
    <property type="entry name" value="PHM/PNGase F"/>
    <property type="match status" value="1"/>
</dbReference>
<evidence type="ECO:0000256" key="3">
    <source>
        <dbReference type="ARBA" id="ARBA00023004"/>
    </source>
</evidence>
<dbReference type="InterPro" id="IPR008977">
    <property type="entry name" value="PHM/PNGase_F_dom_sf"/>
</dbReference>
<evidence type="ECO:0000259" key="6">
    <source>
        <dbReference type="PROSITE" id="PS51007"/>
    </source>
</evidence>
<gene>
    <name evidence="7" type="ORF">METZ01_LOCUS65412</name>
</gene>
<keyword evidence="3" id="KW-0408">Iron</keyword>
<feature type="domain" description="Cytochrome c" evidence="6">
    <location>
        <begin position="46"/>
        <end position="144"/>
    </location>
</feature>
<sequence>MLRVIPTSVVRIARLIALAFIAQAMVGPLDAQDAQGVRVAVADQIPAVTHDAPTFYADVLPILHENCVSCHQPAGLNMGGNVAPFSLMTYEDARPRARRIASAIREGRMPPWSAAEWQHGMFKGDRYLEDDEKTTLIAWAEEGASAGDPEDAPPVPEAVLSASIGANDWFLGEPDLVLEFDEPYCIDDDVRDIYVNIPVQLTEDMLPEDRWIQSIEYRNGPAVHHIIGGVGGLVPGAKPRIYEEGYGRLLRSGPREIMFNMHYNKEPGPGTAVCSNIKAGITFKKDGDVIRHVTGGDQLWMNPASLLIPAGDPSYSKSIEYEFEEDVEILSFMPHMHLRGKAALYEIRYPDGRHETLLHVPKYEFNWQHSYAFREPVFAPKGSVLRFTLWWDNSEDNPNNPDPSVDVRWGRPTHAEMSQGYMNFQTLDERHIVVGDPLPEDLRSGSDEDPRSRARGR</sequence>
<evidence type="ECO:0000256" key="2">
    <source>
        <dbReference type="ARBA" id="ARBA00022723"/>
    </source>
</evidence>
<keyword evidence="2" id="KW-0479">Metal-binding</keyword>
<protein>
    <recommendedName>
        <fullName evidence="6">Cytochrome c domain-containing protein</fullName>
    </recommendedName>
</protein>
<evidence type="ECO:0000256" key="5">
    <source>
        <dbReference type="SAM" id="MobiDB-lite"/>
    </source>
</evidence>
<dbReference type="GO" id="GO:0016715">
    <property type="term" value="F:oxidoreductase activity, acting on paired donors, with incorporation or reduction of molecular oxygen, reduced ascorbate as one donor, and incorporation of one atom of oxygen"/>
    <property type="evidence" value="ECO:0007669"/>
    <property type="project" value="InterPro"/>
</dbReference>
<dbReference type="InterPro" id="IPR036909">
    <property type="entry name" value="Cyt_c-like_dom_sf"/>
</dbReference>
<dbReference type="SUPFAM" id="SSF46626">
    <property type="entry name" value="Cytochrome c"/>
    <property type="match status" value="1"/>
</dbReference>
<dbReference type="Gene3D" id="2.60.120.230">
    <property type="match status" value="1"/>
</dbReference>
<dbReference type="GO" id="GO:0020037">
    <property type="term" value="F:heme binding"/>
    <property type="evidence" value="ECO:0007669"/>
    <property type="project" value="InterPro"/>
</dbReference>
<dbReference type="InterPro" id="IPR009056">
    <property type="entry name" value="Cyt_c-like_dom"/>
</dbReference>
<dbReference type="PROSITE" id="PS51007">
    <property type="entry name" value="CYTC"/>
    <property type="match status" value="1"/>
</dbReference>
<keyword evidence="4" id="KW-1015">Disulfide bond</keyword>
<evidence type="ECO:0000313" key="7">
    <source>
        <dbReference type="EMBL" id="SVA12558.1"/>
    </source>
</evidence>
<name>A0A381TAF9_9ZZZZ</name>
<feature type="compositionally biased region" description="Basic and acidic residues" evidence="5">
    <location>
        <begin position="440"/>
        <end position="457"/>
    </location>
</feature>
<evidence type="ECO:0000256" key="1">
    <source>
        <dbReference type="ARBA" id="ARBA00022617"/>
    </source>
</evidence>
<dbReference type="AlphaFoldDB" id="A0A381TAF9"/>